<organism evidence="2">
    <name type="scientific">marine metagenome</name>
    <dbReference type="NCBI Taxonomy" id="408172"/>
    <lineage>
        <taxon>unclassified sequences</taxon>
        <taxon>metagenomes</taxon>
        <taxon>ecological metagenomes</taxon>
    </lineage>
</organism>
<proteinExistence type="predicted"/>
<dbReference type="EMBL" id="UINC01176782">
    <property type="protein sequence ID" value="SVD84073.1"/>
    <property type="molecule type" value="Genomic_DNA"/>
</dbReference>
<gene>
    <name evidence="2" type="ORF">METZ01_LOCUS436927</name>
</gene>
<evidence type="ECO:0000313" key="2">
    <source>
        <dbReference type="EMBL" id="SVD84073.1"/>
    </source>
</evidence>
<name>A0A382YLD9_9ZZZZ</name>
<feature type="non-terminal residue" evidence="2">
    <location>
        <position position="25"/>
    </location>
</feature>
<protein>
    <submittedName>
        <fullName evidence="2">Uncharacterized protein</fullName>
    </submittedName>
</protein>
<reference evidence="2" key="1">
    <citation type="submission" date="2018-05" db="EMBL/GenBank/DDBJ databases">
        <authorList>
            <person name="Lanie J.A."/>
            <person name="Ng W.-L."/>
            <person name="Kazmierczak K.M."/>
            <person name="Andrzejewski T.M."/>
            <person name="Davidsen T.M."/>
            <person name="Wayne K.J."/>
            <person name="Tettelin H."/>
            <person name="Glass J.I."/>
            <person name="Rusch D."/>
            <person name="Podicherti R."/>
            <person name="Tsui H.-C.T."/>
            <person name="Winkler M.E."/>
        </authorList>
    </citation>
    <scope>NUCLEOTIDE SEQUENCE</scope>
</reference>
<accession>A0A382YLD9</accession>
<dbReference type="AlphaFoldDB" id="A0A382YLD9"/>
<sequence length="25" mass="2900">MTCTKCGHSKKQKQYKTTGKFHDIT</sequence>
<feature type="region of interest" description="Disordered" evidence="1">
    <location>
        <begin position="1"/>
        <end position="25"/>
    </location>
</feature>
<evidence type="ECO:0000256" key="1">
    <source>
        <dbReference type="SAM" id="MobiDB-lite"/>
    </source>
</evidence>